<gene>
    <name evidence="1" type="ORF">METZ01_LOCUS346469</name>
</gene>
<accession>A0A382R8U4</accession>
<dbReference type="EMBL" id="UINC01119642">
    <property type="protein sequence ID" value="SVC93615.1"/>
    <property type="molecule type" value="Genomic_DNA"/>
</dbReference>
<proteinExistence type="predicted"/>
<sequence length="120" mass="14250">MFKFGVSERKIYFLELNWSNFLFALLFRLAGIQVYYLTLSSSWQKESKIQKLNEQGIIWLNYQDFNINKPAKCYDKANYHKEHLKSFLSQTRVFALLKKIAKILDCEELALVTVIIRSMD</sequence>
<feature type="non-terminal residue" evidence="1">
    <location>
        <position position="120"/>
    </location>
</feature>
<name>A0A382R8U4_9ZZZZ</name>
<evidence type="ECO:0000313" key="1">
    <source>
        <dbReference type="EMBL" id="SVC93615.1"/>
    </source>
</evidence>
<reference evidence="1" key="1">
    <citation type="submission" date="2018-05" db="EMBL/GenBank/DDBJ databases">
        <authorList>
            <person name="Lanie J.A."/>
            <person name="Ng W.-L."/>
            <person name="Kazmierczak K.M."/>
            <person name="Andrzejewski T.M."/>
            <person name="Davidsen T.M."/>
            <person name="Wayne K.J."/>
            <person name="Tettelin H."/>
            <person name="Glass J.I."/>
            <person name="Rusch D."/>
            <person name="Podicherti R."/>
            <person name="Tsui H.-C.T."/>
            <person name="Winkler M.E."/>
        </authorList>
    </citation>
    <scope>NUCLEOTIDE SEQUENCE</scope>
</reference>
<dbReference type="AlphaFoldDB" id="A0A382R8U4"/>
<protein>
    <submittedName>
        <fullName evidence="1">Uncharacterized protein</fullName>
    </submittedName>
</protein>
<organism evidence="1">
    <name type="scientific">marine metagenome</name>
    <dbReference type="NCBI Taxonomy" id="408172"/>
    <lineage>
        <taxon>unclassified sequences</taxon>
        <taxon>metagenomes</taxon>
        <taxon>ecological metagenomes</taxon>
    </lineage>
</organism>